<gene>
    <name evidence="1" type="ORF">SAMN05660477_02544</name>
</gene>
<sequence>MGKIFLFVFMIFGFFGAKSQVNADFREVKEKFQHHRTMLETEFNKKQNQLTKSGMMELVNQQKEYFLKKLDSVENAALVATLVKVKNLEDLSRTFPRNSDASKIEDSKTEALAKYPGGIDAIRNFISEHLYTDSVNFEEQEKLSTKVKFIVERDGSVSQVKASGNSASLNRQGEIVLYLLPEKFSPAAINGVPVRSNYSIPITIAKN</sequence>
<reference evidence="1 2" key="1">
    <citation type="submission" date="2017-02" db="EMBL/GenBank/DDBJ databases">
        <authorList>
            <person name="Peterson S.W."/>
        </authorList>
    </citation>
    <scope>NUCLEOTIDE SEQUENCE [LARGE SCALE GENOMIC DNA]</scope>
    <source>
        <strain evidence="1 2">DSM 22323</strain>
    </source>
</reference>
<evidence type="ECO:0000313" key="1">
    <source>
        <dbReference type="EMBL" id="SKC02815.1"/>
    </source>
</evidence>
<accession>A0A1T5G2W6</accession>
<dbReference type="EMBL" id="FUYZ01000009">
    <property type="protein sequence ID" value="SKC02815.1"/>
    <property type="molecule type" value="Genomic_DNA"/>
</dbReference>
<dbReference type="RefSeq" id="WP_079667737.1">
    <property type="nucleotide sequence ID" value="NZ_FUYZ01000009.1"/>
</dbReference>
<dbReference type="OrthoDB" id="1095452at2"/>
<proteinExistence type="predicted"/>
<dbReference type="AlphaFoldDB" id="A0A1T5G2W6"/>
<organism evidence="1 2">
    <name type="scientific">Soonwooa buanensis</name>
    <dbReference type="NCBI Taxonomy" id="619805"/>
    <lineage>
        <taxon>Bacteria</taxon>
        <taxon>Pseudomonadati</taxon>
        <taxon>Bacteroidota</taxon>
        <taxon>Flavobacteriia</taxon>
        <taxon>Flavobacteriales</taxon>
        <taxon>Weeksellaceae</taxon>
        <taxon>Chryseobacterium group</taxon>
        <taxon>Soonwooa</taxon>
    </lineage>
</organism>
<dbReference type="Proteomes" id="UP000191112">
    <property type="component" value="Unassembled WGS sequence"/>
</dbReference>
<evidence type="ECO:0000313" key="2">
    <source>
        <dbReference type="Proteomes" id="UP000191112"/>
    </source>
</evidence>
<evidence type="ECO:0008006" key="3">
    <source>
        <dbReference type="Google" id="ProtNLM"/>
    </source>
</evidence>
<protein>
    <recommendedName>
        <fullName evidence="3">TonB protein C-terminal</fullName>
    </recommendedName>
</protein>
<dbReference type="Gene3D" id="3.30.1150.10">
    <property type="match status" value="1"/>
</dbReference>
<dbReference type="STRING" id="619805.SAMN05660477_02544"/>
<name>A0A1T5G2W6_9FLAO</name>
<keyword evidence="2" id="KW-1185">Reference proteome</keyword>
<dbReference type="SUPFAM" id="SSF74653">
    <property type="entry name" value="TolA/TonB C-terminal domain"/>
    <property type="match status" value="1"/>
</dbReference>